<dbReference type="InterPro" id="IPR038522">
    <property type="entry name" value="T4/T6SS_DotU_sf"/>
</dbReference>
<evidence type="ECO:0000313" key="4">
    <source>
        <dbReference type="Proteomes" id="UP000469385"/>
    </source>
</evidence>
<reference evidence="3 4" key="1">
    <citation type="submission" date="2019-12" db="EMBL/GenBank/DDBJ databases">
        <authorList>
            <person name="Huq M.A."/>
        </authorList>
    </citation>
    <scope>NUCLEOTIDE SEQUENCE [LARGE SCALE GENOMIC DNA]</scope>
    <source>
        <strain evidence="3 4">MAH-25</strain>
    </source>
</reference>
<dbReference type="Pfam" id="PF09850">
    <property type="entry name" value="DotU"/>
    <property type="match status" value="1"/>
</dbReference>
<dbReference type="PANTHER" id="PTHR38033:SF1">
    <property type="entry name" value="DOTU FAMILY TYPE IV_VI SECRETION SYSTEM PROTEIN"/>
    <property type="match status" value="1"/>
</dbReference>
<keyword evidence="4" id="KW-1185">Reference proteome</keyword>
<accession>A0A6N8J1H7</accession>
<name>A0A6N8J1H7_9BURK</name>
<dbReference type="NCBIfam" id="TIGR03349">
    <property type="entry name" value="IV_VI_DotU"/>
    <property type="match status" value="1"/>
</dbReference>
<feature type="region of interest" description="Disordered" evidence="1">
    <location>
        <begin position="1"/>
        <end position="49"/>
    </location>
</feature>
<feature type="domain" description="Type IV / VI secretion system DotU" evidence="2">
    <location>
        <begin position="57"/>
        <end position="244"/>
    </location>
</feature>
<comment type="caution">
    <text evidence="3">The sequence shown here is derived from an EMBL/GenBank/DDBJ whole genome shotgun (WGS) entry which is preliminary data.</text>
</comment>
<evidence type="ECO:0000313" key="3">
    <source>
        <dbReference type="EMBL" id="MVQ32026.1"/>
    </source>
</evidence>
<organism evidence="3 4">
    <name type="scientific">Ramlibacter pinisoli</name>
    <dbReference type="NCBI Taxonomy" id="2682844"/>
    <lineage>
        <taxon>Bacteria</taxon>
        <taxon>Pseudomonadati</taxon>
        <taxon>Pseudomonadota</taxon>
        <taxon>Betaproteobacteria</taxon>
        <taxon>Burkholderiales</taxon>
        <taxon>Comamonadaceae</taxon>
        <taxon>Ramlibacter</taxon>
    </lineage>
</organism>
<dbReference type="InterPro" id="IPR017732">
    <property type="entry name" value="T4/T6SS_DotU"/>
</dbReference>
<dbReference type="EMBL" id="WSEL01000009">
    <property type="protein sequence ID" value="MVQ32026.1"/>
    <property type="molecule type" value="Genomic_DNA"/>
</dbReference>
<dbReference type="Proteomes" id="UP000469385">
    <property type="component" value="Unassembled WGS sequence"/>
</dbReference>
<evidence type="ECO:0000259" key="2">
    <source>
        <dbReference type="Pfam" id="PF09850"/>
    </source>
</evidence>
<proteinExistence type="predicted"/>
<dbReference type="Gene3D" id="1.25.40.590">
    <property type="entry name" value="Type IV / VI secretion system, DotU"/>
    <property type="match status" value="1"/>
</dbReference>
<evidence type="ECO:0000256" key="1">
    <source>
        <dbReference type="SAM" id="MobiDB-lite"/>
    </source>
</evidence>
<gene>
    <name evidence="3" type="ORF">GON04_21380</name>
</gene>
<dbReference type="PANTHER" id="PTHR38033">
    <property type="entry name" value="MEMBRANE PROTEIN-RELATED"/>
    <property type="match status" value="1"/>
</dbReference>
<sequence>MASHPARARRRTGACAHRRAGTRGASGVGQVTRPAALASPAGGVPDGVDDPAAARALRTQALPLVALLARLRDSTPADPAALRRTLMAAVTRFEADARLAGVDEAGVAAASYLLCAWGDEQFDAAPWGAGGAGLLQRFHDDSGGAGKLLRLLARLAQEPRRHRALLELFHTCLSLGLLAGMAPGGREHETLRSRVHLALQGAAPVPALVAGWHCAPAAARPPRAPRIALPGVLLLGVLAFGVYSASQLQLAARVDGVLVSLQRLVPPRTAGPAVAGTAAAPARLGPLLREDVAAGRLSVRDEPLRSVVVVGADALGEASGPLTRLGAALAKLPGKVLVVGYTDGADAPTARTPSAWHQAMDWARAAANDLRPQVGEARLVVEARVDATAGQPQRRVEILLFPQ</sequence>
<protein>
    <recommendedName>
        <fullName evidence="2">Type IV / VI secretion system DotU domain-containing protein</fullName>
    </recommendedName>
</protein>
<dbReference type="AlphaFoldDB" id="A0A6N8J1H7"/>
<feature type="compositionally biased region" description="Basic residues" evidence="1">
    <location>
        <begin position="1"/>
        <end position="21"/>
    </location>
</feature>